<dbReference type="EMBL" id="RQTJ01000034">
    <property type="protein sequence ID" value="RRA91712.1"/>
    <property type="molecule type" value="Genomic_DNA"/>
</dbReference>
<dbReference type="PANTHER" id="PTHR34299">
    <property type="entry name" value="DIACYLGLYCEROL KINASE"/>
    <property type="match status" value="1"/>
</dbReference>
<keyword evidence="3" id="KW-1003">Cell membrane</keyword>
<evidence type="ECO:0000256" key="14">
    <source>
        <dbReference type="ARBA" id="ARBA00023264"/>
    </source>
</evidence>
<feature type="active site" description="Proton acceptor" evidence="15">
    <location>
        <position position="71"/>
    </location>
</feature>
<evidence type="ECO:0000256" key="13">
    <source>
        <dbReference type="ARBA" id="ARBA00023209"/>
    </source>
</evidence>
<protein>
    <submittedName>
        <fullName evidence="20">Diacylglycerol kinase family protein</fullName>
    </submittedName>
</protein>
<keyword evidence="14" id="KW-1208">Phospholipid metabolism</keyword>
<dbReference type="GO" id="GO:0008654">
    <property type="term" value="P:phospholipid biosynthetic process"/>
    <property type="evidence" value="ECO:0007669"/>
    <property type="project" value="UniProtKB-KW"/>
</dbReference>
<evidence type="ECO:0000256" key="18">
    <source>
        <dbReference type="PIRSR" id="PIRSR600829-4"/>
    </source>
</evidence>
<evidence type="ECO:0000313" key="21">
    <source>
        <dbReference type="Proteomes" id="UP000268372"/>
    </source>
</evidence>
<evidence type="ECO:0000256" key="3">
    <source>
        <dbReference type="ARBA" id="ARBA00022475"/>
    </source>
</evidence>
<dbReference type="PANTHER" id="PTHR34299:SF1">
    <property type="entry name" value="DIACYLGLYCEROL KINASE"/>
    <property type="match status" value="1"/>
</dbReference>
<keyword evidence="9 17" id="KW-0067">ATP-binding</keyword>
<keyword evidence="18" id="KW-0460">Magnesium</keyword>
<feature type="binding site" evidence="17">
    <location>
        <begin position="96"/>
        <end position="97"/>
    </location>
    <ligand>
        <name>ATP</name>
        <dbReference type="ChEBI" id="CHEBI:30616"/>
    </ligand>
</feature>
<dbReference type="InterPro" id="IPR036945">
    <property type="entry name" value="DAGK_sf"/>
</dbReference>
<comment type="subcellular location">
    <subcellularLocation>
        <location evidence="1">Cell membrane</location>
        <topology evidence="1">Multi-pass membrane protein</topology>
    </subcellularLocation>
</comment>
<dbReference type="InterPro" id="IPR000829">
    <property type="entry name" value="DAGK"/>
</dbReference>
<comment type="caution">
    <text evidence="20">The sequence shown here is derived from an EMBL/GenBank/DDBJ whole genome shotgun (WGS) entry which is preliminary data.</text>
</comment>
<comment type="similarity">
    <text evidence="2">Belongs to the bacterial diacylglycerol kinase family.</text>
</comment>
<keyword evidence="7 17" id="KW-0547">Nucleotide-binding</keyword>
<feature type="transmembrane region" description="Helical" evidence="19">
    <location>
        <begin position="98"/>
        <end position="119"/>
    </location>
</feature>
<evidence type="ECO:0000256" key="12">
    <source>
        <dbReference type="ARBA" id="ARBA00023136"/>
    </source>
</evidence>
<evidence type="ECO:0000256" key="19">
    <source>
        <dbReference type="SAM" id="Phobius"/>
    </source>
</evidence>
<dbReference type="GO" id="GO:0046872">
    <property type="term" value="F:metal ion binding"/>
    <property type="evidence" value="ECO:0007669"/>
    <property type="project" value="UniProtKB-KW"/>
</dbReference>
<keyword evidence="10 19" id="KW-1133">Transmembrane helix</keyword>
<keyword evidence="4" id="KW-0444">Lipid biosynthesis</keyword>
<evidence type="ECO:0000256" key="7">
    <source>
        <dbReference type="ARBA" id="ARBA00022741"/>
    </source>
</evidence>
<comment type="cofactor">
    <cofactor evidence="18">
        <name>Mg(2+)</name>
        <dbReference type="ChEBI" id="CHEBI:18420"/>
    </cofactor>
    <text evidence="18">Mn(2+), Zn(2+), Cd(2+) and Co(2+) support activity to lesser extents.</text>
</comment>
<feature type="binding site" evidence="17">
    <location>
        <position position="30"/>
    </location>
    <ligand>
        <name>ATP</name>
        <dbReference type="ChEBI" id="CHEBI:30616"/>
    </ligand>
</feature>
<dbReference type="GO" id="GO:0005886">
    <property type="term" value="C:plasma membrane"/>
    <property type="evidence" value="ECO:0007669"/>
    <property type="project" value="UniProtKB-SubCell"/>
</dbReference>
<name>A0A3P1AUN8_9FLAO</name>
<dbReference type="Pfam" id="PF01219">
    <property type="entry name" value="DAGK_prokar"/>
    <property type="match status" value="1"/>
</dbReference>
<evidence type="ECO:0000256" key="11">
    <source>
        <dbReference type="ARBA" id="ARBA00023098"/>
    </source>
</evidence>
<evidence type="ECO:0000256" key="1">
    <source>
        <dbReference type="ARBA" id="ARBA00004651"/>
    </source>
</evidence>
<sequence>MKHQQTSFISGRIKSVTYAVKGFYLLITTEHSIMVQLIISALMCVLGFYMKISATEWMFQILAIGLVLTAESLNTAIEAICDYIQPNFDKKIGFIKDIAAGAVTFAALTAVVVGAIIYLPKLI</sequence>
<feature type="binding site" evidence="18">
    <location>
        <position position="30"/>
    </location>
    <ligand>
        <name>a divalent metal cation</name>
        <dbReference type="ChEBI" id="CHEBI:60240"/>
    </ligand>
</feature>
<evidence type="ECO:0000256" key="9">
    <source>
        <dbReference type="ARBA" id="ARBA00022840"/>
    </source>
</evidence>
<feature type="binding site" evidence="17">
    <location>
        <position position="78"/>
    </location>
    <ligand>
        <name>ATP</name>
        <dbReference type="ChEBI" id="CHEBI:30616"/>
    </ligand>
</feature>
<evidence type="ECO:0000256" key="6">
    <source>
        <dbReference type="ARBA" id="ARBA00022692"/>
    </source>
</evidence>
<keyword evidence="21" id="KW-1185">Reference proteome</keyword>
<evidence type="ECO:0000256" key="8">
    <source>
        <dbReference type="ARBA" id="ARBA00022777"/>
    </source>
</evidence>
<keyword evidence="18" id="KW-0479">Metal-binding</keyword>
<proteinExistence type="inferred from homology"/>
<dbReference type="Gene3D" id="1.10.287.3610">
    <property type="match status" value="1"/>
</dbReference>
<evidence type="ECO:0000256" key="4">
    <source>
        <dbReference type="ARBA" id="ARBA00022516"/>
    </source>
</evidence>
<evidence type="ECO:0000256" key="17">
    <source>
        <dbReference type="PIRSR" id="PIRSR600829-3"/>
    </source>
</evidence>
<keyword evidence="6 19" id="KW-0812">Transmembrane</keyword>
<dbReference type="AlphaFoldDB" id="A0A3P1AUN8"/>
<feature type="binding site" evidence="18">
    <location>
        <position position="78"/>
    </location>
    <ligand>
        <name>a divalent metal cation</name>
        <dbReference type="ChEBI" id="CHEBI:60240"/>
    </ligand>
</feature>
<evidence type="ECO:0000256" key="16">
    <source>
        <dbReference type="PIRSR" id="PIRSR600829-2"/>
    </source>
</evidence>
<organism evidence="20 21">
    <name type="scientific">Paenimyroides viscosum</name>
    <dbReference type="NCBI Taxonomy" id="2488729"/>
    <lineage>
        <taxon>Bacteria</taxon>
        <taxon>Pseudomonadati</taxon>
        <taxon>Bacteroidota</taxon>
        <taxon>Flavobacteriia</taxon>
        <taxon>Flavobacteriales</taxon>
        <taxon>Flavobacteriaceae</taxon>
        <taxon>Paenimyroides</taxon>
    </lineage>
</organism>
<dbReference type="GO" id="GO:0016301">
    <property type="term" value="F:kinase activity"/>
    <property type="evidence" value="ECO:0007669"/>
    <property type="project" value="UniProtKB-KW"/>
</dbReference>
<evidence type="ECO:0000256" key="5">
    <source>
        <dbReference type="ARBA" id="ARBA00022679"/>
    </source>
</evidence>
<evidence type="ECO:0000256" key="10">
    <source>
        <dbReference type="ARBA" id="ARBA00022989"/>
    </source>
</evidence>
<keyword evidence="8 20" id="KW-0418">Kinase</keyword>
<evidence type="ECO:0000256" key="15">
    <source>
        <dbReference type="PIRSR" id="PIRSR600829-1"/>
    </source>
</evidence>
<dbReference type="CDD" id="cd14265">
    <property type="entry name" value="UDPK_IM_like"/>
    <property type="match status" value="1"/>
</dbReference>
<evidence type="ECO:0000256" key="2">
    <source>
        <dbReference type="ARBA" id="ARBA00005967"/>
    </source>
</evidence>
<feature type="transmembrane region" description="Helical" evidence="19">
    <location>
        <begin position="58"/>
        <end position="77"/>
    </location>
</feature>
<reference evidence="20 21" key="1">
    <citation type="submission" date="2018-11" db="EMBL/GenBank/DDBJ databases">
        <title>Flavobacterium sp. nov., YIM 102796 draft genome.</title>
        <authorList>
            <person name="Li G."/>
            <person name="Jiang Y."/>
        </authorList>
    </citation>
    <scope>NUCLEOTIDE SEQUENCE [LARGE SCALE GENOMIC DNA]</scope>
    <source>
        <strain evidence="20 21">YIM 102796</strain>
    </source>
</reference>
<keyword evidence="5" id="KW-0808">Transferase</keyword>
<keyword evidence="12 19" id="KW-0472">Membrane</keyword>
<dbReference type="Proteomes" id="UP000268372">
    <property type="component" value="Unassembled WGS sequence"/>
</dbReference>
<dbReference type="RefSeq" id="WP_124900193.1">
    <property type="nucleotide sequence ID" value="NZ_RQTJ01000034.1"/>
</dbReference>
<accession>A0A3P1AUN8</accession>
<dbReference type="GO" id="GO:0005524">
    <property type="term" value="F:ATP binding"/>
    <property type="evidence" value="ECO:0007669"/>
    <property type="project" value="UniProtKB-KW"/>
</dbReference>
<gene>
    <name evidence="20" type="ORF">EG242_12465</name>
</gene>
<feature type="binding site" evidence="16">
    <location>
        <position position="71"/>
    </location>
    <ligand>
        <name>substrate</name>
    </ligand>
</feature>
<dbReference type="InterPro" id="IPR033717">
    <property type="entry name" value="UDPK"/>
</dbReference>
<evidence type="ECO:0000313" key="20">
    <source>
        <dbReference type="EMBL" id="RRA91712.1"/>
    </source>
</evidence>
<keyword evidence="13" id="KW-0594">Phospholipid biosynthesis</keyword>
<feature type="binding site" evidence="17">
    <location>
        <position position="18"/>
    </location>
    <ligand>
        <name>ATP</name>
        <dbReference type="ChEBI" id="CHEBI:30616"/>
    </ligand>
</feature>
<dbReference type="OrthoDB" id="1493837at2"/>
<keyword evidence="11" id="KW-0443">Lipid metabolism</keyword>